<name>A0A978VIN8_ZIZJJ</name>
<accession>A0A978VIN8</accession>
<evidence type="ECO:0000313" key="1">
    <source>
        <dbReference type="EMBL" id="KAH7532957.1"/>
    </source>
</evidence>
<sequence>MGQLGKYSVTILIDEGSTHNFIDQATVTRWGLPVVHGSPFQVMVANREKIQCFGKCVGLELIIQGCTVKADFYVLLVAACQVVLGVQWLETIGPIQTNYKNLTMSFGQGGKKDYLSRNTVLFSYSLDSKGVAALGWNKCVFPNFTNRI</sequence>
<dbReference type="SUPFAM" id="SSF50630">
    <property type="entry name" value="Acid proteases"/>
    <property type="match status" value="1"/>
</dbReference>
<gene>
    <name evidence="1" type="ORF">FEM48_Zijuj04G0078500</name>
</gene>
<evidence type="ECO:0000313" key="2">
    <source>
        <dbReference type="Proteomes" id="UP000813462"/>
    </source>
</evidence>
<comment type="caution">
    <text evidence="1">The sequence shown here is derived from an EMBL/GenBank/DDBJ whole genome shotgun (WGS) entry which is preliminary data.</text>
</comment>
<reference evidence="1" key="1">
    <citation type="journal article" date="2021" name="Front. Plant Sci.">
        <title>Chromosome-Scale Genome Assembly for Chinese Sour Jujube and Insights Into Its Genome Evolution and Domestication Signature.</title>
        <authorList>
            <person name="Shen L.-Y."/>
            <person name="Luo H."/>
            <person name="Wang X.-L."/>
            <person name="Wang X.-M."/>
            <person name="Qiu X.-J."/>
            <person name="Liu H."/>
            <person name="Zhou S.-S."/>
            <person name="Jia K.-H."/>
            <person name="Nie S."/>
            <person name="Bao Y.-T."/>
            <person name="Zhang R.-G."/>
            <person name="Yun Q.-Z."/>
            <person name="Chai Y.-H."/>
            <person name="Lu J.-Y."/>
            <person name="Li Y."/>
            <person name="Zhao S.-W."/>
            <person name="Mao J.-F."/>
            <person name="Jia S.-G."/>
            <person name="Mao Y.-M."/>
        </authorList>
    </citation>
    <scope>NUCLEOTIDE SEQUENCE</scope>
    <source>
        <strain evidence="1">AT0</strain>
        <tissue evidence="1">Leaf</tissue>
    </source>
</reference>
<dbReference type="EMBL" id="JAEACU010000004">
    <property type="protein sequence ID" value="KAH7532957.1"/>
    <property type="molecule type" value="Genomic_DNA"/>
</dbReference>
<dbReference type="InterPro" id="IPR021109">
    <property type="entry name" value="Peptidase_aspartic_dom_sf"/>
</dbReference>
<organism evidence="1 2">
    <name type="scientific">Ziziphus jujuba var. spinosa</name>
    <dbReference type="NCBI Taxonomy" id="714518"/>
    <lineage>
        <taxon>Eukaryota</taxon>
        <taxon>Viridiplantae</taxon>
        <taxon>Streptophyta</taxon>
        <taxon>Embryophyta</taxon>
        <taxon>Tracheophyta</taxon>
        <taxon>Spermatophyta</taxon>
        <taxon>Magnoliopsida</taxon>
        <taxon>eudicotyledons</taxon>
        <taxon>Gunneridae</taxon>
        <taxon>Pentapetalae</taxon>
        <taxon>rosids</taxon>
        <taxon>fabids</taxon>
        <taxon>Rosales</taxon>
        <taxon>Rhamnaceae</taxon>
        <taxon>Paliureae</taxon>
        <taxon>Ziziphus</taxon>
    </lineage>
</organism>
<proteinExistence type="predicted"/>
<dbReference type="Pfam" id="PF08284">
    <property type="entry name" value="RVP_2"/>
    <property type="match status" value="1"/>
</dbReference>
<protein>
    <submittedName>
        <fullName evidence="1">Uncharacterized protein</fullName>
    </submittedName>
</protein>
<dbReference type="Gene3D" id="2.40.70.10">
    <property type="entry name" value="Acid Proteases"/>
    <property type="match status" value="1"/>
</dbReference>
<dbReference type="CDD" id="cd00303">
    <property type="entry name" value="retropepsin_like"/>
    <property type="match status" value="1"/>
</dbReference>
<dbReference type="Proteomes" id="UP000813462">
    <property type="component" value="Unassembled WGS sequence"/>
</dbReference>
<dbReference type="AlphaFoldDB" id="A0A978VIN8"/>